<keyword evidence="5" id="KW-0963">Cytoplasm</keyword>
<feature type="domain" description="PCI" evidence="10">
    <location>
        <begin position="244"/>
        <end position="422"/>
    </location>
</feature>
<dbReference type="Pfam" id="PF10602">
    <property type="entry name" value="RPN7"/>
    <property type="match status" value="1"/>
</dbReference>
<dbReference type="Gene3D" id="1.25.40.570">
    <property type="match status" value="1"/>
</dbReference>
<feature type="region of interest" description="Disordered" evidence="9">
    <location>
        <begin position="459"/>
        <end position="482"/>
    </location>
</feature>
<dbReference type="GO" id="GO:0008180">
    <property type="term" value="C:COP9 signalosome"/>
    <property type="evidence" value="ECO:0007669"/>
    <property type="project" value="UniProtKB-KW"/>
</dbReference>
<sequence length="482" mass="53451">MDTTLPDAFAPAPLSSSVGYGLNDTLAGAAGGETTASRIRVDEPPKLDLEPYIDNYTGRTRFHRLYLIGTTSTVLAVDALKQAVAEAKSGKDIALYEKAVRALAEVAPDEEGASLDSAWVQEIQKGVRSQTDRLEHELRGYKNNLIKESIRMGNEDLGNHYYETGDLIAASKAYTRMREHCTTPSHVSSMLFKLIGVSIERGDWLTAQSYVHRLRNAQSKPEDLAQNQPKMSVALGLAQMSQGSYLEAANSFLSVSASLGDTYQDVISPNDVAVYGGLCALASMDRTELQLRVLDNTSFRPFLELEPHIRRAITFFCNSKFRPCIDILEAYRADYLLDIHLQPHVSAIYTQIRVKSIHQYLVPFSKATLDSMAATFAPNEVGQRIGLESPFLQELIRLVQDDVLDVRIDLEHGLLVRNQHDLRAEMQTEALEQVKAFNEELHWRMMAAAVVNAGLQVPAPPPAERGWRPDSNDPRFPPPGSG</sequence>
<evidence type="ECO:0000256" key="3">
    <source>
        <dbReference type="ARBA" id="ARBA00008793"/>
    </source>
</evidence>
<evidence type="ECO:0000256" key="9">
    <source>
        <dbReference type="SAM" id="MobiDB-lite"/>
    </source>
</evidence>
<dbReference type="AlphaFoldDB" id="A0AAD6D1E5"/>
<accession>A0AAD6D1E5</accession>
<dbReference type="PROSITE" id="PS50250">
    <property type="entry name" value="PCI"/>
    <property type="match status" value="1"/>
</dbReference>
<dbReference type="InterPro" id="IPR000717">
    <property type="entry name" value="PCI_dom"/>
</dbReference>
<dbReference type="PANTHER" id="PTHR14145:SF2">
    <property type="entry name" value="COP9 SIGNALOSOME COMPLEX SUBUNIT 1"/>
    <property type="match status" value="1"/>
</dbReference>
<evidence type="ECO:0000256" key="6">
    <source>
        <dbReference type="ARBA" id="ARBA00022790"/>
    </source>
</evidence>
<dbReference type="InterPro" id="IPR045135">
    <property type="entry name" value="Rpn7_N"/>
</dbReference>
<dbReference type="Pfam" id="PF01399">
    <property type="entry name" value="PCI"/>
    <property type="match status" value="1"/>
</dbReference>
<dbReference type="InterPro" id="IPR019585">
    <property type="entry name" value="Rpn7/CSN1"/>
</dbReference>
<evidence type="ECO:0000259" key="10">
    <source>
        <dbReference type="PROSITE" id="PS50250"/>
    </source>
</evidence>
<dbReference type="FunFam" id="1.25.40.570:FF:000022">
    <property type="entry name" value="COP9 signalosome complex subunit 1"/>
    <property type="match status" value="1"/>
</dbReference>
<organism evidence="11 12">
    <name type="scientific">Penicillium frequentans</name>
    <dbReference type="NCBI Taxonomy" id="3151616"/>
    <lineage>
        <taxon>Eukaryota</taxon>
        <taxon>Fungi</taxon>
        <taxon>Dikarya</taxon>
        <taxon>Ascomycota</taxon>
        <taxon>Pezizomycotina</taxon>
        <taxon>Eurotiomycetes</taxon>
        <taxon>Eurotiomycetidae</taxon>
        <taxon>Eurotiales</taxon>
        <taxon>Aspergillaceae</taxon>
        <taxon>Penicillium</taxon>
    </lineage>
</organism>
<evidence type="ECO:0000313" key="11">
    <source>
        <dbReference type="EMBL" id="KAJ5547097.1"/>
    </source>
</evidence>
<name>A0AAD6D1E5_9EURO</name>
<dbReference type="PANTHER" id="PTHR14145">
    <property type="entry name" value="26S PROTESOME SUBUNIT 6"/>
    <property type="match status" value="1"/>
</dbReference>
<comment type="subunit">
    <text evidence="4">Component of the COP9 signalosome (CSN) complex.</text>
</comment>
<evidence type="ECO:0000256" key="1">
    <source>
        <dbReference type="ARBA" id="ARBA00004123"/>
    </source>
</evidence>
<dbReference type="EMBL" id="JAQIZZ010000003">
    <property type="protein sequence ID" value="KAJ5547097.1"/>
    <property type="molecule type" value="Genomic_DNA"/>
</dbReference>
<proteinExistence type="inferred from homology"/>
<dbReference type="Proteomes" id="UP001220324">
    <property type="component" value="Unassembled WGS sequence"/>
</dbReference>
<evidence type="ECO:0000313" key="12">
    <source>
        <dbReference type="Proteomes" id="UP001220324"/>
    </source>
</evidence>
<reference evidence="11 12" key="1">
    <citation type="journal article" date="2023" name="IMA Fungus">
        <title>Comparative genomic study of the Penicillium genus elucidates a diverse pangenome and 15 lateral gene transfer events.</title>
        <authorList>
            <person name="Petersen C."/>
            <person name="Sorensen T."/>
            <person name="Nielsen M.R."/>
            <person name="Sondergaard T.E."/>
            <person name="Sorensen J.L."/>
            <person name="Fitzpatrick D.A."/>
            <person name="Frisvad J.C."/>
            <person name="Nielsen K.L."/>
        </authorList>
    </citation>
    <scope>NUCLEOTIDE SEQUENCE [LARGE SCALE GENOMIC DNA]</scope>
    <source>
        <strain evidence="11 12">IBT 35679</strain>
    </source>
</reference>
<evidence type="ECO:0000256" key="7">
    <source>
        <dbReference type="ARBA" id="ARBA00023242"/>
    </source>
</evidence>
<keyword evidence="12" id="KW-1185">Reference proteome</keyword>
<comment type="caution">
    <text evidence="11">The sequence shown here is derived from an EMBL/GenBank/DDBJ whole genome shotgun (WGS) entry which is preliminary data.</text>
</comment>
<gene>
    <name evidence="11" type="ORF">N7494_004682</name>
</gene>
<keyword evidence="6" id="KW-0736">Signalosome</keyword>
<protein>
    <recommendedName>
        <fullName evidence="8">COP9 signalosome complex subunit 1</fullName>
    </recommendedName>
</protein>
<evidence type="ECO:0000256" key="2">
    <source>
        <dbReference type="ARBA" id="ARBA00004496"/>
    </source>
</evidence>
<keyword evidence="7" id="KW-0539">Nucleus</keyword>
<evidence type="ECO:0000256" key="4">
    <source>
        <dbReference type="ARBA" id="ARBA00011098"/>
    </source>
</evidence>
<comment type="subcellular location">
    <subcellularLocation>
        <location evidence="2">Cytoplasm</location>
    </subcellularLocation>
    <subcellularLocation>
        <location evidence="1">Nucleus</location>
    </subcellularLocation>
</comment>
<dbReference type="GO" id="GO:0005737">
    <property type="term" value="C:cytoplasm"/>
    <property type="evidence" value="ECO:0007669"/>
    <property type="project" value="UniProtKB-SubCell"/>
</dbReference>
<evidence type="ECO:0000256" key="5">
    <source>
        <dbReference type="ARBA" id="ARBA00022490"/>
    </source>
</evidence>
<comment type="similarity">
    <text evidence="3">Belongs to the CSN1 family.</text>
</comment>
<evidence type="ECO:0000256" key="8">
    <source>
        <dbReference type="ARBA" id="ARBA00067814"/>
    </source>
</evidence>